<dbReference type="Pfam" id="PF12931">
    <property type="entry name" value="TPR_Sec16"/>
    <property type="match status" value="1"/>
</dbReference>
<dbReference type="GO" id="GO:0070971">
    <property type="term" value="C:endoplasmic reticulum exit site"/>
    <property type="evidence" value="ECO:0007669"/>
    <property type="project" value="TreeGrafter"/>
</dbReference>
<dbReference type="Proteomes" id="UP000269396">
    <property type="component" value="Unassembled WGS sequence"/>
</dbReference>
<evidence type="ECO:0000256" key="2">
    <source>
        <dbReference type="ARBA" id="ARBA00005927"/>
    </source>
</evidence>
<evidence type="ECO:0000313" key="7">
    <source>
        <dbReference type="EMBL" id="VDP88159.1"/>
    </source>
</evidence>
<sequence length="156" mass="17128">MDRFLNNDISISDPILTLYQLTAGEMPQSVNTAAYGRGIDNGDWRPHLAMILAGHSSQSDLSLLALERLGDGLLSRKHVYAAHLCYLLMNSLKNIDDKQKEFRLPGKIWLIGVPPTYITSGGDVVNNTSDGFQEDNIASNHTLSPLFATSEAIQLT</sequence>
<dbReference type="PANTHER" id="PTHR13402:SF6">
    <property type="entry name" value="SECRETORY 16, ISOFORM I"/>
    <property type="match status" value="1"/>
</dbReference>
<name>A0A183Q7W8_9TREM</name>
<proteinExistence type="inferred from homology"/>
<protein>
    <recommendedName>
        <fullName evidence="6">Sec16 Sec23-binding domain-containing protein</fullName>
    </recommendedName>
</protein>
<dbReference type="GO" id="GO:0007030">
    <property type="term" value="P:Golgi organization"/>
    <property type="evidence" value="ECO:0007669"/>
    <property type="project" value="TreeGrafter"/>
</dbReference>
<dbReference type="GO" id="GO:0070973">
    <property type="term" value="P:protein localization to endoplasmic reticulum exit site"/>
    <property type="evidence" value="ECO:0007669"/>
    <property type="project" value="TreeGrafter"/>
</dbReference>
<evidence type="ECO:0000259" key="6">
    <source>
        <dbReference type="Pfam" id="PF12931"/>
    </source>
</evidence>
<feature type="non-terminal residue" evidence="7">
    <location>
        <position position="156"/>
    </location>
</feature>
<dbReference type="GO" id="GO:0016192">
    <property type="term" value="P:vesicle-mediated transport"/>
    <property type="evidence" value="ECO:0007669"/>
    <property type="project" value="UniProtKB-KW"/>
</dbReference>
<accession>A0A183Q7W8</accession>
<dbReference type="STRING" id="31246.A0A183Q7W8"/>
<keyword evidence="5" id="KW-0931">ER-Golgi transport</keyword>
<keyword evidence="3" id="KW-0813">Transport</keyword>
<reference evidence="7 8" key="1">
    <citation type="submission" date="2018-11" db="EMBL/GenBank/DDBJ databases">
        <authorList>
            <consortium name="Pathogen Informatics"/>
        </authorList>
    </citation>
    <scope>NUCLEOTIDE SEQUENCE [LARGE SCALE GENOMIC DNA]</scope>
    <source>
        <strain>Denwood</strain>
        <strain evidence="8">Zambia</strain>
    </source>
</reference>
<dbReference type="EMBL" id="UZAL01053443">
    <property type="protein sequence ID" value="VDP88159.1"/>
    <property type="molecule type" value="Genomic_DNA"/>
</dbReference>
<feature type="domain" description="Sec16 Sec23-binding" evidence="6">
    <location>
        <begin position="14"/>
        <end position="104"/>
    </location>
</feature>
<evidence type="ECO:0000256" key="5">
    <source>
        <dbReference type="ARBA" id="ARBA00022892"/>
    </source>
</evidence>
<comment type="similarity">
    <text evidence="2">Belongs to the SEC16 family.</text>
</comment>
<comment type="subcellular location">
    <subcellularLocation>
        <location evidence="1">Endoplasmic reticulum</location>
    </subcellularLocation>
</comment>
<evidence type="ECO:0000313" key="8">
    <source>
        <dbReference type="Proteomes" id="UP000269396"/>
    </source>
</evidence>
<gene>
    <name evidence="7" type="ORF">SMTD_LOCUS22704</name>
</gene>
<dbReference type="AlphaFoldDB" id="A0A183Q7W8"/>
<dbReference type="PANTHER" id="PTHR13402">
    <property type="entry name" value="RGPR-RELATED"/>
    <property type="match status" value="1"/>
</dbReference>
<evidence type="ECO:0000256" key="1">
    <source>
        <dbReference type="ARBA" id="ARBA00004240"/>
    </source>
</evidence>
<evidence type="ECO:0000256" key="3">
    <source>
        <dbReference type="ARBA" id="ARBA00022448"/>
    </source>
</evidence>
<keyword evidence="4" id="KW-0256">Endoplasmic reticulum</keyword>
<dbReference type="GO" id="GO:0012507">
    <property type="term" value="C:ER to Golgi transport vesicle membrane"/>
    <property type="evidence" value="ECO:0007669"/>
    <property type="project" value="TreeGrafter"/>
</dbReference>
<evidence type="ECO:0000256" key="4">
    <source>
        <dbReference type="ARBA" id="ARBA00022824"/>
    </source>
</evidence>
<dbReference type="Gene3D" id="1.25.40.1030">
    <property type="match status" value="1"/>
</dbReference>
<dbReference type="InterPro" id="IPR024298">
    <property type="entry name" value="Sec16_Sec23-bd"/>
</dbReference>
<organism evidence="7 8">
    <name type="scientific">Schistosoma mattheei</name>
    <dbReference type="NCBI Taxonomy" id="31246"/>
    <lineage>
        <taxon>Eukaryota</taxon>
        <taxon>Metazoa</taxon>
        <taxon>Spiralia</taxon>
        <taxon>Lophotrochozoa</taxon>
        <taxon>Platyhelminthes</taxon>
        <taxon>Trematoda</taxon>
        <taxon>Digenea</taxon>
        <taxon>Strigeidida</taxon>
        <taxon>Schistosomatoidea</taxon>
        <taxon>Schistosomatidae</taxon>
        <taxon>Schistosoma</taxon>
    </lineage>
</organism>
<keyword evidence="8" id="KW-1185">Reference proteome</keyword>